<evidence type="ECO:0000259" key="1">
    <source>
        <dbReference type="Pfam" id="PF07929"/>
    </source>
</evidence>
<proteinExistence type="predicted"/>
<keyword evidence="3" id="KW-1185">Reference proteome</keyword>
<feature type="domain" description="Plasmid pRiA4b Orf3-like" evidence="1">
    <location>
        <begin position="63"/>
        <end position="214"/>
    </location>
</feature>
<dbReference type="InterPro" id="IPR012912">
    <property type="entry name" value="Plasmid_pRiA4b_Orf3-like"/>
</dbReference>
<dbReference type="AlphaFoldDB" id="A0A8J2NWQ0"/>
<evidence type="ECO:0000313" key="3">
    <source>
        <dbReference type="Proteomes" id="UP000708208"/>
    </source>
</evidence>
<organism evidence="2 3">
    <name type="scientific">Allacma fusca</name>
    <dbReference type="NCBI Taxonomy" id="39272"/>
    <lineage>
        <taxon>Eukaryota</taxon>
        <taxon>Metazoa</taxon>
        <taxon>Ecdysozoa</taxon>
        <taxon>Arthropoda</taxon>
        <taxon>Hexapoda</taxon>
        <taxon>Collembola</taxon>
        <taxon>Symphypleona</taxon>
        <taxon>Sminthuridae</taxon>
        <taxon>Allacma</taxon>
    </lineage>
</organism>
<evidence type="ECO:0000313" key="2">
    <source>
        <dbReference type="EMBL" id="CAG7722944.1"/>
    </source>
</evidence>
<gene>
    <name evidence="2" type="ORF">AFUS01_LOCUS12053</name>
</gene>
<sequence>MSGVGSESKERREGEESLYSFGHLAFLLPFVDSSKMAGTSKMGWGLVYKHETISPGPVAKGFGRVVMKSIGWISKHWFLFSGPDGMLIEDPSQEPGYSYVPTKNKGKSKDKDATNVSVAELYSMEKRTSQLDMGSDSWIHLIELEEIRNDAGRKRYPKCIGGANACPPEDCGGSPGYEDLKAAIRDPKREDHNDMKEWLVSQGFKKFNPKRFKVSDIQFYD</sequence>
<protein>
    <recommendedName>
        <fullName evidence="1">Plasmid pRiA4b Orf3-like domain-containing protein</fullName>
    </recommendedName>
</protein>
<reference evidence="2" key="1">
    <citation type="submission" date="2021-06" db="EMBL/GenBank/DDBJ databases">
        <authorList>
            <person name="Hodson N. C."/>
            <person name="Mongue J. A."/>
            <person name="Jaron S. K."/>
        </authorList>
    </citation>
    <scope>NUCLEOTIDE SEQUENCE</scope>
</reference>
<dbReference type="Pfam" id="PF07929">
    <property type="entry name" value="PRiA4_ORF3"/>
    <property type="match status" value="1"/>
</dbReference>
<comment type="caution">
    <text evidence="2">The sequence shown here is derived from an EMBL/GenBank/DDBJ whole genome shotgun (WGS) entry which is preliminary data.</text>
</comment>
<name>A0A8J2NWQ0_9HEXA</name>
<accession>A0A8J2NWQ0</accession>
<dbReference type="PANTHER" id="PTHR41878:SF1">
    <property type="entry name" value="TNPR PROTEIN"/>
    <property type="match status" value="1"/>
</dbReference>
<dbReference type="PANTHER" id="PTHR41878">
    <property type="entry name" value="LEXA REPRESSOR-RELATED"/>
    <property type="match status" value="1"/>
</dbReference>
<dbReference type="EMBL" id="CAJVCH010093907">
    <property type="protein sequence ID" value="CAG7722944.1"/>
    <property type="molecule type" value="Genomic_DNA"/>
</dbReference>
<dbReference type="Proteomes" id="UP000708208">
    <property type="component" value="Unassembled WGS sequence"/>
</dbReference>
<dbReference type="OrthoDB" id="407198at2759"/>